<name>A0A0F8YWJ4_9ZZZZ</name>
<sequence>MDSRGPDSLIPTPAIAFAWPQYVALSDKAIYVADVINRRIVRITMACAAEASVPLP</sequence>
<feature type="non-terminal residue" evidence="1">
    <location>
        <position position="1"/>
    </location>
</feature>
<dbReference type="AlphaFoldDB" id="A0A0F8YWJ4"/>
<reference evidence="1" key="1">
    <citation type="journal article" date="2015" name="Nature">
        <title>Complex archaea that bridge the gap between prokaryotes and eukaryotes.</title>
        <authorList>
            <person name="Spang A."/>
            <person name="Saw J.H."/>
            <person name="Jorgensen S.L."/>
            <person name="Zaremba-Niedzwiedzka K."/>
            <person name="Martijn J."/>
            <person name="Lind A.E."/>
            <person name="van Eijk R."/>
            <person name="Schleper C."/>
            <person name="Guy L."/>
            <person name="Ettema T.J."/>
        </authorList>
    </citation>
    <scope>NUCLEOTIDE SEQUENCE</scope>
</reference>
<organism evidence="1">
    <name type="scientific">marine sediment metagenome</name>
    <dbReference type="NCBI Taxonomy" id="412755"/>
    <lineage>
        <taxon>unclassified sequences</taxon>
        <taxon>metagenomes</taxon>
        <taxon>ecological metagenomes</taxon>
    </lineage>
</organism>
<accession>A0A0F8YWJ4</accession>
<gene>
    <name evidence="1" type="ORF">LCGC14_2845660</name>
</gene>
<protein>
    <recommendedName>
        <fullName evidence="2">NHL repeat containing protein</fullName>
    </recommendedName>
</protein>
<comment type="caution">
    <text evidence="1">The sequence shown here is derived from an EMBL/GenBank/DDBJ whole genome shotgun (WGS) entry which is preliminary data.</text>
</comment>
<evidence type="ECO:0000313" key="1">
    <source>
        <dbReference type="EMBL" id="KKK78230.1"/>
    </source>
</evidence>
<dbReference type="EMBL" id="LAZR01054587">
    <property type="protein sequence ID" value="KKK78230.1"/>
    <property type="molecule type" value="Genomic_DNA"/>
</dbReference>
<proteinExistence type="predicted"/>
<evidence type="ECO:0008006" key="2">
    <source>
        <dbReference type="Google" id="ProtNLM"/>
    </source>
</evidence>